<dbReference type="InterPro" id="IPR003607">
    <property type="entry name" value="HD/PDEase_dom"/>
</dbReference>
<dbReference type="EMBL" id="CP043869">
    <property type="protein sequence ID" value="QEQ96615.1"/>
    <property type="molecule type" value="Genomic_DNA"/>
</dbReference>
<dbReference type="RefSeq" id="WP_138987226.1">
    <property type="nucleotide sequence ID" value="NZ_CP043869.1"/>
</dbReference>
<dbReference type="NCBIfam" id="TIGR00277">
    <property type="entry name" value="HDIG"/>
    <property type="match status" value="1"/>
</dbReference>
<dbReference type="Gene3D" id="1.10.3210.10">
    <property type="entry name" value="Hypothetical protein af1432"/>
    <property type="match status" value="1"/>
</dbReference>
<dbReference type="PROSITE" id="PS51833">
    <property type="entry name" value="HDOD"/>
    <property type="match status" value="1"/>
</dbReference>
<sequence length="299" mass="33826">MRQDSKAELQRINQHIERLPLLPAVLFELMRHDKNDEKYYEKVLELSRADPPLASFIIGYANSAGSAPNKHITDIKVALTRVGAHRIVNLLTAKSIAKVFVPNSDEFKILWQHSIEVAVISSFVCRLMSDFELDPETAYIAGLMHDIGRFTMFSIIPDSFKEIEEQGWSDPDELYGSESESLGFSHAEVGYLAAKKLKLPELLCNAIRYHHNHKVWGSNIAMLLQELVIIIQFSDCLSILIEKNPSWIKWSDKELQENIVSHCIRPEFAGVNFPVATLSDALPSLMKNSQHLLESICAV</sequence>
<dbReference type="AlphaFoldDB" id="A0A5P1RBG1"/>
<dbReference type="InterPro" id="IPR013976">
    <property type="entry name" value="HDOD"/>
</dbReference>
<protein>
    <submittedName>
        <fullName evidence="2">HDOD domain-containing protein</fullName>
    </submittedName>
</protein>
<dbReference type="InterPro" id="IPR052340">
    <property type="entry name" value="RNase_Y/CdgJ"/>
</dbReference>
<evidence type="ECO:0000313" key="2">
    <source>
        <dbReference type="EMBL" id="QEQ96615.1"/>
    </source>
</evidence>
<evidence type="ECO:0000313" key="3">
    <source>
        <dbReference type="Proteomes" id="UP000324760"/>
    </source>
</evidence>
<dbReference type="Proteomes" id="UP000324760">
    <property type="component" value="Chromosome"/>
</dbReference>
<gene>
    <name evidence="2" type="ORF">F0U83_07760</name>
</gene>
<dbReference type="PANTHER" id="PTHR33525:SF3">
    <property type="entry name" value="RIBONUCLEASE Y"/>
    <property type="match status" value="1"/>
</dbReference>
<reference evidence="2 3" key="1">
    <citation type="journal article" date="2019" name="Biochem. Eng. J.">
        <title>Metabolic engineering of the marine bacteria Neptunomonas concharum for the production of acetoin and meso-2,3-butanediol from acetate.</title>
        <authorList>
            <person name="Li W."/>
            <person name="Pu N."/>
            <person name="Liu C.-X."/>
            <person name="Yuan Q.-P."/>
            <person name="Li Z.-J."/>
        </authorList>
    </citation>
    <scope>NUCLEOTIDE SEQUENCE [LARGE SCALE GENOMIC DNA]</scope>
    <source>
        <strain evidence="2 3">JCM17730</strain>
    </source>
</reference>
<dbReference type="CDD" id="cd00077">
    <property type="entry name" value="HDc"/>
    <property type="match status" value="1"/>
</dbReference>
<dbReference type="InterPro" id="IPR006675">
    <property type="entry name" value="HDIG_dom"/>
</dbReference>
<evidence type="ECO:0000259" key="1">
    <source>
        <dbReference type="PROSITE" id="PS51833"/>
    </source>
</evidence>
<dbReference type="Pfam" id="PF08668">
    <property type="entry name" value="HDOD"/>
    <property type="match status" value="1"/>
</dbReference>
<dbReference type="SUPFAM" id="SSF109604">
    <property type="entry name" value="HD-domain/PDEase-like"/>
    <property type="match status" value="1"/>
</dbReference>
<proteinExistence type="predicted"/>
<accession>A0A5P1RBG1</accession>
<keyword evidence="3" id="KW-1185">Reference proteome</keyword>
<dbReference type="OrthoDB" id="9770715at2"/>
<feature type="domain" description="HDOD" evidence="1">
    <location>
        <begin position="19"/>
        <end position="213"/>
    </location>
</feature>
<dbReference type="PANTHER" id="PTHR33525">
    <property type="match status" value="1"/>
</dbReference>
<name>A0A5P1RBG1_9GAMM</name>
<dbReference type="KEGG" id="ncu:F0U83_07760"/>
<organism evidence="2 3">
    <name type="scientific">Neptunomonas concharum</name>
    <dbReference type="NCBI Taxonomy" id="1031538"/>
    <lineage>
        <taxon>Bacteria</taxon>
        <taxon>Pseudomonadati</taxon>
        <taxon>Pseudomonadota</taxon>
        <taxon>Gammaproteobacteria</taxon>
        <taxon>Oceanospirillales</taxon>
        <taxon>Oceanospirillaceae</taxon>
        <taxon>Neptunomonas</taxon>
    </lineage>
</organism>